<evidence type="ECO:0000259" key="6">
    <source>
        <dbReference type="Pfam" id="PF07732"/>
    </source>
</evidence>
<feature type="region of interest" description="Disordered" evidence="4">
    <location>
        <begin position="131"/>
        <end position="155"/>
    </location>
</feature>
<dbReference type="AlphaFoldDB" id="A0A1J7BTM8"/>
<dbReference type="InterPro" id="IPR011707">
    <property type="entry name" value="Cu-oxidase-like_N"/>
</dbReference>
<feature type="domain" description="Plastocyanin-like" evidence="5">
    <location>
        <begin position="504"/>
        <end position="630"/>
    </location>
</feature>
<keyword evidence="2" id="KW-0479">Metal-binding</keyword>
<organism evidence="7 8">
    <name type="scientific">Mangrovactinospora gilvigrisea</name>
    <dbReference type="NCBI Taxonomy" id="1428644"/>
    <lineage>
        <taxon>Bacteria</taxon>
        <taxon>Bacillati</taxon>
        <taxon>Actinomycetota</taxon>
        <taxon>Actinomycetes</taxon>
        <taxon>Kitasatosporales</taxon>
        <taxon>Streptomycetaceae</taxon>
        <taxon>Mangrovactinospora</taxon>
    </lineage>
</organism>
<dbReference type="PROSITE" id="PS00080">
    <property type="entry name" value="MULTICOPPER_OXIDASE2"/>
    <property type="match status" value="1"/>
</dbReference>
<evidence type="ECO:0000313" key="8">
    <source>
        <dbReference type="Proteomes" id="UP000243342"/>
    </source>
</evidence>
<dbReference type="InterPro" id="IPR054642">
    <property type="entry name" value="AmiPhnlOxPhsA"/>
</dbReference>
<comment type="caution">
    <text evidence="7">The sequence shown here is derived from an EMBL/GenBank/DDBJ whole genome shotgun (WGS) entry which is preliminary data.</text>
</comment>
<feature type="domain" description="Plastocyanin-like" evidence="6">
    <location>
        <begin position="165"/>
        <end position="233"/>
    </location>
</feature>
<dbReference type="InterPro" id="IPR011706">
    <property type="entry name" value="Cu-oxidase_C"/>
</dbReference>
<name>A0A1J7BTM8_9ACTN</name>
<dbReference type="NCBIfam" id="NF045554">
    <property type="entry name" value="AmiPhnlOxPhsA"/>
    <property type="match status" value="1"/>
</dbReference>
<dbReference type="PROSITE" id="PS00079">
    <property type="entry name" value="MULTICOPPER_OXIDASE1"/>
    <property type="match status" value="1"/>
</dbReference>
<sequence length="646" mass="71187">MRNSSPTAPRPSNRTDVSTLAFRGESAMSELIDRLEEKIHEHDAAPQRGGLTPYRDPLRIPPVVRPEPGATTVVEQRHTWVRLHSQLPPTAMLAYDGSFPGPTIEVRRGEKARIAWTNAVDGEDDYPLTAVSAPARGRTEVPPSAEPGRGDLVPDPRVPALPAWTVTHLHGAVTNAGNDGWAENAVVRGDAQLSEYPNRHRATGLWYHDHAMSITRFNVYAGLVGQYLIRDDEEDALGLPSGAHEIPLTLADRNLDTDAQGRLTGRLLYKTVVVDPKNAETGQPVELPFTGPYTTVNGVIWPHLDVEARWYRFRLLNASNARFFDLVLVDEENRPVPHALVQIGSDGGLLPSPVPVDFDAATMESLTIAPAERMDLLLDFRALRGKRVRLVNRGGKGTGVPDPVGNVPFPEVMEFRVGTERTGDDFAPPEVLDNSFVTYTHDGFPHGHRMLLLTPPGTKGGGGEPELWELEMVDGEPPVQLPADGWVQVKGKDGTVTTYRRTARRFEDSLNFMLAHGDFEVWNFLNISGITHPMHIHLTDFQILGRDGYDASGFDPKAAGTRTPIAWTPAASGTIAPNEHGHKDVFQSRSGQMLAVMGQFTGGYGRFMYHCHLLMHEDMGMMRPFTVMPREAIPFGHDMGSMPMPM</sequence>
<dbReference type="InterPro" id="IPR033138">
    <property type="entry name" value="Cu_oxidase_CS"/>
</dbReference>
<reference evidence="7 8" key="1">
    <citation type="submission" date="2016-10" db="EMBL/GenBank/DDBJ databases">
        <title>Genome sequence of Streptomyces gilvigriseus MUSC 26.</title>
        <authorList>
            <person name="Lee L.-H."/>
            <person name="Ser H.-L."/>
        </authorList>
    </citation>
    <scope>NUCLEOTIDE SEQUENCE [LARGE SCALE GENOMIC DNA]</scope>
    <source>
        <strain evidence="7 8">MUSC 26</strain>
    </source>
</reference>
<evidence type="ECO:0000256" key="2">
    <source>
        <dbReference type="ARBA" id="ARBA00022723"/>
    </source>
</evidence>
<dbReference type="GO" id="GO:0005507">
    <property type="term" value="F:copper ion binding"/>
    <property type="evidence" value="ECO:0007669"/>
    <property type="project" value="InterPro"/>
</dbReference>
<keyword evidence="8" id="KW-1185">Reference proteome</keyword>
<dbReference type="Gene3D" id="2.60.40.420">
    <property type="entry name" value="Cupredoxins - blue copper proteins"/>
    <property type="match status" value="3"/>
</dbReference>
<dbReference type="InterPro" id="IPR008972">
    <property type="entry name" value="Cupredoxin"/>
</dbReference>
<comment type="similarity">
    <text evidence="1">Belongs to the multicopper oxidase family.</text>
</comment>
<dbReference type="InterPro" id="IPR045087">
    <property type="entry name" value="Cu-oxidase_fam"/>
</dbReference>
<accession>A0A1J7BTM8</accession>
<protein>
    <submittedName>
        <fullName evidence="7">Phenoxazinone synthase</fullName>
    </submittedName>
</protein>
<evidence type="ECO:0000256" key="3">
    <source>
        <dbReference type="ARBA" id="ARBA00023002"/>
    </source>
</evidence>
<evidence type="ECO:0000256" key="4">
    <source>
        <dbReference type="SAM" id="MobiDB-lite"/>
    </source>
</evidence>
<keyword evidence="3" id="KW-0560">Oxidoreductase</keyword>
<proteinExistence type="inferred from homology"/>
<dbReference type="InterPro" id="IPR002355">
    <property type="entry name" value="Cu_oxidase_Cu_BS"/>
</dbReference>
<evidence type="ECO:0000313" key="7">
    <source>
        <dbReference type="EMBL" id="OIV36809.1"/>
    </source>
</evidence>
<dbReference type="CDD" id="cd13844">
    <property type="entry name" value="CuRO_1_BOD_CotA_like"/>
    <property type="match status" value="1"/>
</dbReference>
<gene>
    <name evidence="7" type="ORF">BIV57_14170</name>
</gene>
<dbReference type="PANTHER" id="PTHR48267:SF1">
    <property type="entry name" value="BILIRUBIN OXIDASE"/>
    <property type="match status" value="1"/>
</dbReference>
<dbReference type="STRING" id="1428644.BIV57_14170"/>
<evidence type="ECO:0000259" key="5">
    <source>
        <dbReference type="Pfam" id="PF07731"/>
    </source>
</evidence>
<dbReference type="GO" id="GO:0016491">
    <property type="term" value="F:oxidoreductase activity"/>
    <property type="evidence" value="ECO:0007669"/>
    <property type="project" value="UniProtKB-KW"/>
</dbReference>
<dbReference type="Pfam" id="PF07731">
    <property type="entry name" value="Cu-oxidase_2"/>
    <property type="match status" value="1"/>
</dbReference>
<dbReference type="Proteomes" id="UP000243342">
    <property type="component" value="Unassembled WGS sequence"/>
</dbReference>
<feature type="region of interest" description="Disordered" evidence="4">
    <location>
        <begin position="41"/>
        <end position="66"/>
    </location>
</feature>
<dbReference type="SUPFAM" id="SSF49503">
    <property type="entry name" value="Cupredoxins"/>
    <property type="match status" value="3"/>
</dbReference>
<dbReference type="EMBL" id="MLCF01000074">
    <property type="protein sequence ID" value="OIV36809.1"/>
    <property type="molecule type" value="Genomic_DNA"/>
</dbReference>
<dbReference type="PANTHER" id="PTHR48267">
    <property type="entry name" value="CUPREDOXIN SUPERFAMILY PROTEIN"/>
    <property type="match status" value="1"/>
</dbReference>
<dbReference type="Pfam" id="PF07732">
    <property type="entry name" value="Cu-oxidase_3"/>
    <property type="match status" value="1"/>
</dbReference>
<evidence type="ECO:0000256" key="1">
    <source>
        <dbReference type="ARBA" id="ARBA00010609"/>
    </source>
</evidence>